<dbReference type="EMBL" id="CP042476">
    <property type="protein sequence ID" value="QED38024.1"/>
    <property type="molecule type" value="Genomic_DNA"/>
</dbReference>
<dbReference type="InterPro" id="IPR038396">
    <property type="entry name" value="SpoIIAA-like_sf"/>
</dbReference>
<accession>A0A5B8YJW0</accession>
<proteinExistence type="predicted"/>
<protein>
    <submittedName>
        <fullName evidence="1">STAS/SEC14 domain-containing protein</fullName>
    </submittedName>
</protein>
<evidence type="ECO:0000313" key="2">
    <source>
        <dbReference type="Proteomes" id="UP000321954"/>
    </source>
</evidence>
<dbReference type="Gene3D" id="3.40.50.10600">
    <property type="entry name" value="SpoIIaa-like domains"/>
    <property type="match status" value="1"/>
</dbReference>
<gene>
    <name evidence="1" type="ORF">FK178_09945</name>
</gene>
<dbReference type="OrthoDB" id="1442608at2"/>
<dbReference type="Proteomes" id="UP000321954">
    <property type="component" value="Chromosome"/>
</dbReference>
<dbReference type="RefSeq" id="WP_146834306.1">
    <property type="nucleotide sequence ID" value="NZ_CP042476.1"/>
</dbReference>
<dbReference type="InterPro" id="IPR036513">
    <property type="entry name" value="STAS_dom_sf"/>
</dbReference>
<dbReference type="SUPFAM" id="SSF52091">
    <property type="entry name" value="SpoIIaa-like"/>
    <property type="match status" value="1"/>
</dbReference>
<dbReference type="Pfam" id="PF11964">
    <property type="entry name" value="SpoIIAA-like"/>
    <property type="match status" value="1"/>
</dbReference>
<evidence type="ECO:0000313" key="1">
    <source>
        <dbReference type="EMBL" id="QED38024.1"/>
    </source>
</evidence>
<keyword evidence="2" id="KW-1185">Reference proteome</keyword>
<organism evidence="1 2">
    <name type="scientific">Antarcticibacterium arcticum</name>
    <dbReference type="NCBI Taxonomy" id="2585771"/>
    <lineage>
        <taxon>Bacteria</taxon>
        <taxon>Pseudomonadati</taxon>
        <taxon>Bacteroidota</taxon>
        <taxon>Flavobacteriia</taxon>
        <taxon>Flavobacteriales</taxon>
        <taxon>Flavobacteriaceae</taxon>
        <taxon>Antarcticibacterium</taxon>
    </lineage>
</organism>
<dbReference type="InterPro" id="IPR021866">
    <property type="entry name" value="SpoIIAA-like"/>
</dbReference>
<name>A0A5B8YJW0_9FLAO</name>
<sequence>MISSFEFADNVVGIIIDRDVDKMMLNEVHALLREKFKQSAVINLYIELEPGVKIPVPLLVKDLIFQLRNNGKFNKLAIVTNQDLIRNIMKFRDFVLDAEVEIFAPENRIRAMNWIAE</sequence>
<dbReference type="AlphaFoldDB" id="A0A5B8YJW0"/>
<reference evidence="1 2" key="1">
    <citation type="submission" date="2019-08" db="EMBL/GenBank/DDBJ databases">
        <title>Antarcticibacterium arcticum sp. nov., a bacterium isolated from marine sediment of the Canadian Beaufort Sea.</title>
        <authorList>
            <person name="Lee Y.M."/>
            <person name="Baek K."/>
            <person name="Lee D.-H."/>
            <person name="Shin S.C."/>
            <person name="Jin Y.K."/>
            <person name="Park Y."/>
        </authorList>
    </citation>
    <scope>NUCLEOTIDE SEQUENCE [LARGE SCALE GENOMIC DNA]</scope>
    <source>
        <strain evidence="1 2">PAMC 28998</strain>
    </source>
</reference>
<dbReference type="KEGG" id="anp:FK178_09945"/>